<dbReference type="SUPFAM" id="SSF82199">
    <property type="entry name" value="SET domain"/>
    <property type="match status" value="1"/>
</dbReference>
<evidence type="ECO:0000256" key="6">
    <source>
        <dbReference type="ARBA" id="ARBA00022679"/>
    </source>
</evidence>
<dbReference type="InterPro" id="IPR042294">
    <property type="entry name" value="SETD2_animal"/>
</dbReference>
<protein>
    <recommendedName>
        <fullName evidence="3">[histone H3]-lysine(36) N-trimethyltransferase</fullName>
        <ecNumber evidence="3">2.1.1.359</ecNumber>
    </recommendedName>
</protein>
<feature type="compositionally biased region" description="Polar residues" evidence="11">
    <location>
        <begin position="441"/>
        <end position="457"/>
    </location>
</feature>
<dbReference type="InterPro" id="IPR001214">
    <property type="entry name" value="SET_dom"/>
</dbReference>
<dbReference type="OrthoDB" id="422362at2759"/>
<dbReference type="EC" id="2.1.1.359" evidence="3"/>
<evidence type="ECO:0000259" key="12">
    <source>
        <dbReference type="PROSITE" id="PS50020"/>
    </source>
</evidence>
<dbReference type="GO" id="GO:0005634">
    <property type="term" value="C:nucleus"/>
    <property type="evidence" value="ECO:0007669"/>
    <property type="project" value="UniProtKB-SubCell"/>
</dbReference>
<feature type="domain" description="AWS" evidence="15">
    <location>
        <begin position="57"/>
        <end position="112"/>
    </location>
</feature>
<sequence>MQDSPLQGTDYPSASAGGDVDPGFDDSSDVAREAIQTFEPLEENIFIGHATSRAAAEEAMPCQCKFDPTTDHPRCACGDKSSCINRTLFIECQRNDCPTGRHCQNQRFQKKQYANVRIIKTRLKGFGLVAAEDLGRDEFVMEYIGEVIRRSQFAKRTQVYEQENIEHHYFMSIRNDEVIDATRKGCIARFVNHSCAPNCEVQKWVVGSRFRMGIFTTKPVPKGTELTFDYKFVRYGAAPQRCFCGEPTCKGFIGVMKDPQSLGMAPGDIDLDEEMESQEVSARQKAKAHEDDGDYVDTGAGHAAYPSRGLNSSEDVIKFIKVMIGAAGKPNLALKLLSKLQDTTETSYLRKFIRMHGVPLLKSMLMEYGQDPQICTEVLKVFVMLPITKRNTVDDHRLAEELEKLKLSDDTTVVGLSEDLLRQWQGLELVYRIPKVKPTPASASHSATQSPEPSTLYRSPKRKRDDFGSAWDVHSPRASEKRPAATPTSRSVWDAGPVESASTDGNAEGWGQSPMDRAEGRASNGWRGEPSAIASTYQTSLERTRSDPMRSSGAYRPRTAGYHSSSRTRGAYDRDSSQSQYRSGSSWRPESPSEGRSHGEAGDSYRRSPRSDSHNSSPVDAHRSRRSTSRGPSGQWSRSSHRGATGSTSSTVLSPRGAVGKESLPPNWRATTAPNGQTYYYHIQTGETQWEKPASEVTVDGVSRAQLDEVIRKASLRHQQQATPTTGGDGTSTATGNNDSTSASQRSKGRGTFTPTGGNPSRLSTSTSTPTSATKSETSPTTARSKSLQQHTAQELQAKDAMANVVIRCFSRYKSQLDRDTFKREARKITRILLEKEYRAPGFTFAKLLDMPSTKRVKVKQFVDEYAQKLLRQHRPAQS</sequence>
<evidence type="ECO:0000259" key="14">
    <source>
        <dbReference type="PROSITE" id="PS50868"/>
    </source>
</evidence>
<evidence type="ECO:0000256" key="1">
    <source>
        <dbReference type="ARBA" id="ARBA00004123"/>
    </source>
</evidence>
<feature type="compositionally biased region" description="Polar residues" evidence="11">
    <location>
        <begin position="737"/>
        <end position="746"/>
    </location>
</feature>
<dbReference type="CDD" id="cd19172">
    <property type="entry name" value="SET_SETD2"/>
    <property type="match status" value="1"/>
</dbReference>
<dbReference type="Gene3D" id="2.20.70.10">
    <property type="match status" value="1"/>
</dbReference>
<keyword evidence="9" id="KW-0804">Transcription</keyword>
<reference evidence="16" key="1">
    <citation type="submission" date="2022-07" db="EMBL/GenBank/DDBJ databases">
        <title>Phylogenomic reconstructions and comparative analyses of Kickxellomycotina fungi.</title>
        <authorList>
            <person name="Reynolds N.K."/>
            <person name="Stajich J.E."/>
            <person name="Barry K."/>
            <person name="Grigoriev I.V."/>
            <person name="Crous P."/>
            <person name="Smith M.E."/>
        </authorList>
    </citation>
    <scope>NUCLEOTIDE SEQUENCE</scope>
    <source>
        <strain evidence="16">RSA 567</strain>
    </source>
</reference>
<dbReference type="Pfam" id="PF00856">
    <property type="entry name" value="SET"/>
    <property type="match status" value="1"/>
</dbReference>
<evidence type="ECO:0000256" key="5">
    <source>
        <dbReference type="ARBA" id="ARBA00022603"/>
    </source>
</evidence>
<feature type="region of interest" description="Disordered" evidence="11">
    <location>
        <begin position="438"/>
        <end position="674"/>
    </location>
</feature>
<dbReference type="Pfam" id="PF08236">
    <property type="entry name" value="SRI"/>
    <property type="match status" value="1"/>
</dbReference>
<dbReference type="PANTHER" id="PTHR46711">
    <property type="entry name" value="HISTONE-LYSINE N-METHYLTRANSFERASE SETD2"/>
    <property type="match status" value="1"/>
</dbReference>
<keyword evidence="7" id="KW-0949">S-adenosyl-L-methionine</keyword>
<dbReference type="InterPro" id="IPR006560">
    <property type="entry name" value="AWS_dom"/>
</dbReference>
<dbReference type="PROSITE" id="PS51215">
    <property type="entry name" value="AWS"/>
    <property type="match status" value="1"/>
</dbReference>
<evidence type="ECO:0000256" key="8">
    <source>
        <dbReference type="ARBA" id="ARBA00023015"/>
    </source>
</evidence>
<dbReference type="Gene3D" id="2.170.270.10">
    <property type="entry name" value="SET domain"/>
    <property type="match status" value="1"/>
</dbReference>
<evidence type="ECO:0000256" key="2">
    <source>
        <dbReference type="ARBA" id="ARBA00004286"/>
    </source>
</evidence>
<feature type="compositionally biased region" description="Low complexity" evidence="11">
    <location>
        <begin position="577"/>
        <end position="586"/>
    </location>
</feature>
<dbReference type="CDD" id="cd00201">
    <property type="entry name" value="WW"/>
    <property type="match status" value="1"/>
</dbReference>
<keyword evidence="4" id="KW-0158">Chromosome</keyword>
<accession>A0A9W8ECG5</accession>
<dbReference type="InterPro" id="IPR001202">
    <property type="entry name" value="WW_dom"/>
</dbReference>
<dbReference type="EMBL" id="JANBQB010000353">
    <property type="protein sequence ID" value="KAJ1977374.1"/>
    <property type="molecule type" value="Genomic_DNA"/>
</dbReference>
<feature type="compositionally biased region" description="Basic and acidic residues" evidence="11">
    <location>
        <begin position="591"/>
        <end position="613"/>
    </location>
</feature>
<dbReference type="InterPro" id="IPR046341">
    <property type="entry name" value="SET_dom_sf"/>
</dbReference>
<keyword evidence="10" id="KW-0539">Nucleus</keyword>
<dbReference type="SMART" id="SM00456">
    <property type="entry name" value="WW"/>
    <property type="match status" value="1"/>
</dbReference>
<dbReference type="Pfam" id="PF00397">
    <property type="entry name" value="WW"/>
    <property type="match status" value="1"/>
</dbReference>
<gene>
    <name evidence="16" type="ORF">H4R34_003605</name>
</gene>
<keyword evidence="5" id="KW-0489">Methyltransferase</keyword>
<dbReference type="InterPro" id="IPR003616">
    <property type="entry name" value="Post-SET_dom"/>
</dbReference>
<dbReference type="GO" id="GO:0032259">
    <property type="term" value="P:methylation"/>
    <property type="evidence" value="ECO:0007669"/>
    <property type="project" value="UniProtKB-KW"/>
</dbReference>
<name>A0A9W8ECG5_9FUNG</name>
<evidence type="ECO:0000256" key="3">
    <source>
        <dbReference type="ARBA" id="ARBA00012178"/>
    </source>
</evidence>
<feature type="compositionally biased region" description="Low complexity" evidence="11">
    <location>
        <begin position="760"/>
        <end position="782"/>
    </location>
</feature>
<dbReference type="SUPFAM" id="SSF51045">
    <property type="entry name" value="WW domain"/>
    <property type="match status" value="1"/>
</dbReference>
<evidence type="ECO:0000259" key="13">
    <source>
        <dbReference type="PROSITE" id="PS50280"/>
    </source>
</evidence>
<dbReference type="InterPro" id="IPR038190">
    <property type="entry name" value="SRI_sf"/>
</dbReference>
<feature type="domain" description="SET" evidence="13">
    <location>
        <begin position="114"/>
        <end position="231"/>
    </location>
</feature>
<organism evidence="16 17">
    <name type="scientific">Dimargaris verticillata</name>
    <dbReference type="NCBI Taxonomy" id="2761393"/>
    <lineage>
        <taxon>Eukaryota</taxon>
        <taxon>Fungi</taxon>
        <taxon>Fungi incertae sedis</taxon>
        <taxon>Zoopagomycota</taxon>
        <taxon>Kickxellomycotina</taxon>
        <taxon>Dimargaritomycetes</taxon>
        <taxon>Dimargaritales</taxon>
        <taxon>Dimargaritaceae</taxon>
        <taxon>Dimargaris</taxon>
    </lineage>
</organism>
<dbReference type="Proteomes" id="UP001151582">
    <property type="component" value="Unassembled WGS sequence"/>
</dbReference>
<evidence type="ECO:0000259" key="15">
    <source>
        <dbReference type="PROSITE" id="PS51215"/>
    </source>
</evidence>
<feature type="compositionally biased region" description="Polar residues" evidence="11">
    <location>
        <begin position="1"/>
        <end position="12"/>
    </location>
</feature>
<dbReference type="Pfam" id="PF17907">
    <property type="entry name" value="AWS"/>
    <property type="match status" value="1"/>
</dbReference>
<evidence type="ECO:0000256" key="4">
    <source>
        <dbReference type="ARBA" id="ARBA00022454"/>
    </source>
</evidence>
<feature type="domain" description="Post-SET" evidence="14">
    <location>
        <begin position="238"/>
        <end position="254"/>
    </location>
</feature>
<dbReference type="InterPro" id="IPR013257">
    <property type="entry name" value="SRI"/>
</dbReference>
<comment type="caution">
    <text evidence="16">The sequence shown here is derived from an EMBL/GenBank/DDBJ whole genome shotgun (WGS) entry which is preliminary data.</text>
</comment>
<proteinExistence type="predicted"/>
<evidence type="ECO:0000256" key="11">
    <source>
        <dbReference type="SAM" id="MobiDB-lite"/>
    </source>
</evidence>
<evidence type="ECO:0000313" key="17">
    <source>
        <dbReference type="Proteomes" id="UP001151582"/>
    </source>
</evidence>
<dbReference type="GO" id="GO:0006355">
    <property type="term" value="P:regulation of DNA-templated transcription"/>
    <property type="evidence" value="ECO:0007669"/>
    <property type="project" value="InterPro"/>
</dbReference>
<comment type="subcellular location">
    <subcellularLocation>
        <location evidence="2">Chromosome</location>
    </subcellularLocation>
    <subcellularLocation>
        <location evidence="1">Nucleus</location>
    </subcellularLocation>
</comment>
<keyword evidence="8" id="KW-0805">Transcription regulation</keyword>
<evidence type="ECO:0000256" key="10">
    <source>
        <dbReference type="ARBA" id="ARBA00023242"/>
    </source>
</evidence>
<evidence type="ECO:0000256" key="9">
    <source>
        <dbReference type="ARBA" id="ARBA00023163"/>
    </source>
</evidence>
<dbReference type="GO" id="GO:0140955">
    <property type="term" value="F:histone H3K36 trimethyltransferase activity"/>
    <property type="evidence" value="ECO:0007669"/>
    <property type="project" value="UniProtKB-EC"/>
</dbReference>
<feature type="region of interest" description="Disordered" evidence="11">
    <location>
        <begin position="1"/>
        <end position="29"/>
    </location>
</feature>
<dbReference type="PANTHER" id="PTHR46711:SF1">
    <property type="entry name" value="HISTONE-LYSINE N-METHYLTRANSFERASE SETD2"/>
    <property type="match status" value="1"/>
</dbReference>
<dbReference type="Gene3D" id="1.10.1740.100">
    <property type="entry name" value="Set2, Rpb1 interacting domain"/>
    <property type="match status" value="1"/>
</dbReference>
<feature type="domain" description="WW" evidence="12">
    <location>
        <begin position="662"/>
        <end position="695"/>
    </location>
</feature>
<evidence type="ECO:0000256" key="7">
    <source>
        <dbReference type="ARBA" id="ARBA00022691"/>
    </source>
</evidence>
<evidence type="ECO:0000313" key="16">
    <source>
        <dbReference type="EMBL" id="KAJ1977374.1"/>
    </source>
</evidence>
<feature type="compositionally biased region" description="Basic and acidic residues" evidence="11">
    <location>
        <begin position="474"/>
        <end position="483"/>
    </location>
</feature>
<dbReference type="PROSITE" id="PS50020">
    <property type="entry name" value="WW_DOMAIN_2"/>
    <property type="match status" value="1"/>
</dbReference>
<dbReference type="InterPro" id="IPR044437">
    <property type="entry name" value="SETD2/Set2_SET"/>
</dbReference>
<dbReference type="PROSITE" id="PS50280">
    <property type="entry name" value="SET"/>
    <property type="match status" value="1"/>
</dbReference>
<dbReference type="GO" id="GO:0005694">
    <property type="term" value="C:chromosome"/>
    <property type="evidence" value="ECO:0007669"/>
    <property type="project" value="UniProtKB-SubCell"/>
</dbReference>
<dbReference type="SMART" id="SM00570">
    <property type="entry name" value="AWS"/>
    <property type="match status" value="1"/>
</dbReference>
<dbReference type="InterPro" id="IPR036020">
    <property type="entry name" value="WW_dom_sf"/>
</dbReference>
<keyword evidence="6" id="KW-0808">Transferase</keyword>
<dbReference type="SMART" id="SM00317">
    <property type="entry name" value="SET"/>
    <property type="match status" value="1"/>
</dbReference>
<feature type="region of interest" description="Disordered" evidence="11">
    <location>
        <begin position="714"/>
        <end position="789"/>
    </location>
</feature>
<keyword evidence="17" id="KW-1185">Reference proteome</keyword>
<feature type="compositionally biased region" description="Low complexity" evidence="11">
    <location>
        <begin position="723"/>
        <end position="736"/>
    </location>
</feature>
<dbReference type="AlphaFoldDB" id="A0A9W8ECG5"/>
<dbReference type="PROSITE" id="PS50868">
    <property type="entry name" value="POST_SET"/>
    <property type="match status" value="1"/>
</dbReference>
<dbReference type="PROSITE" id="PS01159">
    <property type="entry name" value="WW_DOMAIN_1"/>
    <property type="match status" value="1"/>
</dbReference>